<sequence length="62" mass="7318">MIVTMQRMTVWTTGKPTIEKSRSPFMHIGELLYRKERKTRNCLIARDYAVEIILTFNGLIMN</sequence>
<name>A0A4S2L2I9_9HYME</name>
<reference evidence="1 2" key="1">
    <citation type="journal article" date="2019" name="Philos. Trans. R. Soc. Lond., B, Biol. Sci.">
        <title>Ant behaviour and brain gene expression of defending hosts depend on the ecological success of the intruding social parasite.</title>
        <authorList>
            <person name="Kaur R."/>
            <person name="Stoldt M."/>
            <person name="Jongepier E."/>
            <person name="Feldmeyer B."/>
            <person name="Menzel F."/>
            <person name="Bornberg-Bauer E."/>
            <person name="Foitzik S."/>
        </authorList>
    </citation>
    <scope>NUCLEOTIDE SEQUENCE [LARGE SCALE GENOMIC DNA]</scope>
    <source>
        <tissue evidence="1">Whole body</tissue>
    </source>
</reference>
<dbReference type="EMBL" id="QBLH01000272">
    <property type="protein sequence ID" value="TGZ56781.1"/>
    <property type="molecule type" value="Genomic_DNA"/>
</dbReference>
<protein>
    <submittedName>
        <fullName evidence="1">Uncharacterized protein</fullName>
    </submittedName>
</protein>
<gene>
    <name evidence="1" type="ORF">DBV15_02821</name>
</gene>
<accession>A0A4S2L2I9</accession>
<comment type="caution">
    <text evidence="1">The sequence shown here is derived from an EMBL/GenBank/DDBJ whole genome shotgun (WGS) entry which is preliminary data.</text>
</comment>
<evidence type="ECO:0000313" key="1">
    <source>
        <dbReference type="EMBL" id="TGZ56781.1"/>
    </source>
</evidence>
<evidence type="ECO:0000313" key="2">
    <source>
        <dbReference type="Proteomes" id="UP000310200"/>
    </source>
</evidence>
<dbReference type="Proteomes" id="UP000310200">
    <property type="component" value="Unassembled WGS sequence"/>
</dbReference>
<keyword evidence="2" id="KW-1185">Reference proteome</keyword>
<dbReference type="AlphaFoldDB" id="A0A4S2L2I9"/>
<proteinExistence type="predicted"/>
<organism evidence="1 2">
    <name type="scientific">Temnothorax longispinosus</name>
    <dbReference type="NCBI Taxonomy" id="300112"/>
    <lineage>
        <taxon>Eukaryota</taxon>
        <taxon>Metazoa</taxon>
        <taxon>Ecdysozoa</taxon>
        <taxon>Arthropoda</taxon>
        <taxon>Hexapoda</taxon>
        <taxon>Insecta</taxon>
        <taxon>Pterygota</taxon>
        <taxon>Neoptera</taxon>
        <taxon>Endopterygota</taxon>
        <taxon>Hymenoptera</taxon>
        <taxon>Apocrita</taxon>
        <taxon>Aculeata</taxon>
        <taxon>Formicoidea</taxon>
        <taxon>Formicidae</taxon>
        <taxon>Myrmicinae</taxon>
        <taxon>Temnothorax</taxon>
    </lineage>
</organism>